<evidence type="ECO:0000313" key="1">
    <source>
        <dbReference type="EMBL" id="SVB75795.1"/>
    </source>
</evidence>
<name>A0A382GLZ1_9ZZZZ</name>
<gene>
    <name evidence="1" type="ORF">METZ01_LOCUS228649</name>
</gene>
<protein>
    <submittedName>
        <fullName evidence="1">Uncharacterized protein</fullName>
    </submittedName>
</protein>
<accession>A0A382GLZ1</accession>
<dbReference type="AlphaFoldDB" id="A0A382GLZ1"/>
<organism evidence="1">
    <name type="scientific">marine metagenome</name>
    <dbReference type="NCBI Taxonomy" id="408172"/>
    <lineage>
        <taxon>unclassified sequences</taxon>
        <taxon>metagenomes</taxon>
        <taxon>ecological metagenomes</taxon>
    </lineage>
</organism>
<dbReference type="EMBL" id="UINC01056135">
    <property type="protein sequence ID" value="SVB75795.1"/>
    <property type="molecule type" value="Genomic_DNA"/>
</dbReference>
<sequence>MSKFLFKVLYGEHNRIHLFITFTINDFNKIENPLSVHYVFT</sequence>
<proteinExistence type="predicted"/>
<reference evidence="1" key="1">
    <citation type="submission" date="2018-05" db="EMBL/GenBank/DDBJ databases">
        <authorList>
            <person name="Lanie J.A."/>
            <person name="Ng W.-L."/>
            <person name="Kazmierczak K.M."/>
            <person name="Andrzejewski T.M."/>
            <person name="Davidsen T.M."/>
            <person name="Wayne K.J."/>
            <person name="Tettelin H."/>
            <person name="Glass J.I."/>
            <person name="Rusch D."/>
            <person name="Podicherti R."/>
            <person name="Tsui H.-C.T."/>
            <person name="Winkler M.E."/>
        </authorList>
    </citation>
    <scope>NUCLEOTIDE SEQUENCE</scope>
</reference>